<proteinExistence type="predicted"/>
<gene>
    <name evidence="1" type="ORF">HNR48_002690</name>
</gene>
<evidence type="ECO:0000313" key="2">
    <source>
        <dbReference type="Proteomes" id="UP000528457"/>
    </source>
</evidence>
<dbReference type="RefSeq" id="WP_166845942.1">
    <property type="nucleotide sequence ID" value="NZ_JAAONY010000002.1"/>
</dbReference>
<dbReference type="Pfam" id="PF06258">
    <property type="entry name" value="Mito_fiss_Elm1"/>
    <property type="match status" value="1"/>
</dbReference>
<protein>
    <recommendedName>
        <fullName evidence="3">Nucleoside-diphosphate sugar epimerase</fullName>
    </recommendedName>
</protein>
<dbReference type="EMBL" id="JACHHT010000002">
    <property type="protein sequence ID" value="MBB6522405.1"/>
    <property type="molecule type" value="Genomic_DNA"/>
</dbReference>
<sequence length="324" mass="35843">MDIKLLIFSDGKPGHLNQSLGLAHALQRGIAELAPFQNARIHYDIVEPLSRLQAAFLWMGFSKAPANWPEHCDVLIAAGHACHGSLIAAKKHYRAKSLVLMKPSLPLGCFDFCIVPAHDELAAMGNVIVTEGAINPVVYGGENKHLHMMLIGGPSKHFHWDDEQVLQQIKQALEQQAPSDSEREWLLISSRRTPESFYTRLEELALPLKLLKPDDVEAGWLAKQFPFAKECWVSPDSVSMVYEALTAEANVSVFSLEECQPISRVAKGIRGLIEAGRVRELNTSQPTSQAESTSQDFGEPFNQADQVARMLLGPCALFDQVLAR</sequence>
<dbReference type="Proteomes" id="UP000528457">
    <property type="component" value="Unassembled WGS sequence"/>
</dbReference>
<comment type="caution">
    <text evidence="1">The sequence shown here is derived from an EMBL/GenBank/DDBJ whole genome shotgun (WGS) entry which is preliminary data.</text>
</comment>
<name>A0A7X0MWP5_9GAMM</name>
<keyword evidence="2" id="KW-1185">Reference proteome</keyword>
<dbReference type="InParanoid" id="A0A7X0MWP5"/>
<reference evidence="1 2" key="1">
    <citation type="submission" date="2020-08" db="EMBL/GenBank/DDBJ databases">
        <title>Genomic Encyclopedia of Type Strains, Phase IV (KMG-IV): sequencing the most valuable type-strain genomes for metagenomic binning, comparative biology and taxonomic classification.</title>
        <authorList>
            <person name="Goeker M."/>
        </authorList>
    </citation>
    <scope>NUCLEOTIDE SEQUENCE [LARGE SCALE GENOMIC DNA]</scope>
    <source>
        <strain evidence="1 2">DSM 22368</strain>
    </source>
</reference>
<dbReference type="InterPro" id="IPR009367">
    <property type="entry name" value="Elm1-like"/>
</dbReference>
<evidence type="ECO:0000313" key="1">
    <source>
        <dbReference type="EMBL" id="MBB6522405.1"/>
    </source>
</evidence>
<dbReference type="AlphaFoldDB" id="A0A7X0MWP5"/>
<organism evidence="1 2">
    <name type="scientific">Pseudoteredinibacter isoporae</name>
    <dbReference type="NCBI Taxonomy" id="570281"/>
    <lineage>
        <taxon>Bacteria</taxon>
        <taxon>Pseudomonadati</taxon>
        <taxon>Pseudomonadota</taxon>
        <taxon>Gammaproteobacteria</taxon>
        <taxon>Cellvibrionales</taxon>
        <taxon>Cellvibrionaceae</taxon>
        <taxon>Pseudoteredinibacter</taxon>
    </lineage>
</organism>
<evidence type="ECO:0008006" key="3">
    <source>
        <dbReference type="Google" id="ProtNLM"/>
    </source>
</evidence>
<accession>A0A7X0MWP5</accession>